<dbReference type="InterPro" id="IPR011712">
    <property type="entry name" value="Sig_transdc_His_kin_sub3_dim/P"/>
</dbReference>
<dbReference type="GO" id="GO:0046983">
    <property type="term" value="F:protein dimerization activity"/>
    <property type="evidence" value="ECO:0007669"/>
    <property type="project" value="InterPro"/>
</dbReference>
<dbReference type="Pfam" id="PF05384">
    <property type="entry name" value="DegS"/>
    <property type="match status" value="1"/>
</dbReference>
<sequence>MAALEGTRRGSVPEKVITAATLEQIVKETVKTLEESREAIYNIAETARQEEARLRQELDEVRREFSEAAARVDRLEIEEKKARNRLMEVSRDFSSYGEKEMQAAYERAREYQVQLGLWRERESQLRLRRDRLESTLKNQQEMVRRAEELVRNVGAALALLTGELARVGDHLEELEQRHLVGLKILQAQEEERRRLAREIHDGPAQAMAGIAFKAELCTRLADIKSGNLKNELLALGNLARDTLAEIRKIIFSLRPMMLDDLGLVPALYRFAGEYLEKYGLDVELIIIGNEERLDKALEIGIFRLIQEALNNVWKHAGVTEARVKVEFRPEKITLSIKDEGCGFDPAAARGSGYGLAGMQERVKLLGGKLAIKTAPGRGTEVEIVIPRQQGGGWGF</sequence>
<keyword evidence="16" id="KW-0175">Coiled coil</keyword>
<keyword evidence="10 18" id="KW-0418">Kinase</keyword>
<evidence type="ECO:0000256" key="7">
    <source>
        <dbReference type="ARBA" id="ARBA00022490"/>
    </source>
</evidence>
<keyword evidence="9" id="KW-0479">Metal-binding</keyword>
<protein>
    <recommendedName>
        <fullName evidence="5">Oxygen sensor histidine kinase NreB</fullName>
        <ecNumber evidence="4">2.7.13.3</ecNumber>
    </recommendedName>
    <alternativeName>
        <fullName evidence="15">Nitrogen regulation protein B</fullName>
    </alternativeName>
</protein>
<evidence type="ECO:0000256" key="11">
    <source>
        <dbReference type="ARBA" id="ARBA00023004"/>
    </source>
</evidence>
<dbReference type="InterPro" id="IPR003594">
    <property type="entry name" value="HATPase_dom"/>
</dbReference>
<dbReference type="AlphaFoldDB" id="A0A0S6UC74"/>
<dbReference type="InterPro" id="IPR004358">
    <property type="entry name" value="Sig_transdc_His_kin-like_C"/>
</dbReference>
<dbReference type="GO" id="GO:0051539">
    <property type="term" value="F:4 iron, 4 sulfur cluster binding"/>
    <property type="evidence" value="ECO:0007669"/>
    <property type="project" value="UniProtKB-KW"/>
</dbReference>
<dbReference type="EMBL" id="DF238840">
    <property type="protein sequence ID" value="GAF26711.1"/>
    <property type="molecule type" value="Genomic_DNA"/>
</dbReference>
<evidence type="ECO:0000259" key="17">
    <source>
        <dbReference type="PROSITE" id="PS50109"/>
    </source>
</evidence>
<evidence type="ECO:0000256" key="9">
    <source>
        <dbReference type="ARBA" id="ARBA00022723"/>
    </source>
</evidence>
<organism evidence="18">
    <name type="scientific">Moorella thermoacetica Y72</name>
    <dbReference type="NCBI Taxonomy" id="1325331"/>
    <lineage>
        <taxon>Bacteria</taxon>
        <taxon>Bacillati</taxon>
        <taxon>Bacillota</taxon>
        <taxon>Clostridia</taxon>
        <taxon>Neomoorellales</taxon>
        <taxon>Neomoorellaceae</taxon>
        <taxon>Neomoorella</taxon>
    </lineage>
</organism>
<dbReference type="PRINTS" id="PR00344">
    <property type="entry name" value="BCTRLSENSOR"/>
</dbReference>
<dbReference type="GO" id="GO:0005737">
    <property type="term" value="C:cytoplasm"/>
    <property type="evidence" value="ECO:0007669"/>
    <property type="project" value="UniProtKB-SubCell"/>
</dbReference>
<evidence type="ECO:0000256" key="10">
    <source>
        <dbReference type="ARBA" id="ARBA00022777"/>
    </source>
</evidence>
<feature type="domain" description="Histidine kinase" evidence="17">
    <location>
        <begin position="301"/>
        <end position="389"/>
    </location>
</feature>
<dbReference type="InterPro" id="IPR005467">
    <property type="entry name" value="His_kinase_dom"/>
</dbReference>
<keyword evidence="11" id="KW-0408">Iron</keyword>
<keyword evidence="13" id="KW-0411">Iron-sulfur</keyword>
<dbReference type="InterPro" id="IPR016381">
    <property type="entry name" value="Sig_transdc_His_kinase_DegS"/>
</dbReference>
<comment type="cofactor">
    <cofactor evidence="2">
        <name>[4Fe-4S] cluster</name>
        <dbReference type="ChEBI" id="CHEBI:49883"/>
    </cofactor>
</comment>
<dbReference type="Proteomes" id="UP000063718">
    <property type="component" value="Unassembled WGS sequence"/>
</dbReference>
<dbReference type="GO" id="GO:0000155">
    <property type="term" value="F:phosphorelay sensor kinase activity"/>
    <property type="evidence" value="ECO:0007669"/>
    <property type="project" value="InterPro"/>
</dbReference>
<dbReference type="InterPro" id="IPR050482">
    <property type="entry name" value="Sensor_HK_TwoCompSys"/>
</dbReference>
<evidence type="ECO:0000256" key="5">
    <source>
        <dbReference type="ARBA" id="ARBA00017322"/>
    </source>
</evidence>
<name>A0A0S6UC74_NEOTH</name>
<proteinExistence type="predicted"/>
<evidence type="ECO:0000256" key="1">
    <source>
        <dbReference type="ARBA" id="ARBA00000085"/>
    </source>
</evidence>
<dbReference type="PIRSF" id="PIRSF003169">
    <property type="entry name" value="STHK_DegS"/>
    <property type="match status" value="1"/>
</dbReference>
<evidence type="ECO:0000256" key="12">
    <source>
        <dbReference type="ARBA" id="ARBA00023012"/>
    </source>
</evidence>
<gene>
    <name evidence="18" type="ORF">MTY_2051</name>
</gene>
<dbReference type="Pfam" id="PF07730">
    <property type="entry name" value="HisKA_3"/>
    <property type="match status" value="1"/>
</dbReference>
<evidence type="ECO:0000256" key="14">
    <source>
        <dbReference type="ARBA" id="ARBA00024827"/>
    </source>
</evidence>
<dbReference type="PANTHER" id="PTHR24421">
    <property type="entry name" value="NITRATE/NITRITE SENSOR PROTEIN NARX-RELATED"/>
    <property type="match status" value="1"/>
</dbReference>
<evidence type="ECO:0000256" key="3">
    <source>
        <dbReference type="ARBA" id="ARBA00004496"/>
    </source>
</evidence>
<keyword evidence="7" id="KW-0963">Cytoplasm</keyword>
<dbReference type="InterPro" id="IPR036890">
    <property type="entry name" value="HATPase_C_sf"/>
</dbReference>
<dbReference type="Gene3D" id="3.30.565.10">
    <property type="entry name" value="Histidine kinase-like ATPase, C-terminal domain"/>
    <property type="match status" value="1"/>
</dbReference>
<feature type="coiled-coil region" evidence="16">
    <location>
        <begin position="44"/>
        <end position="92"/>
    </location>
</feature>
<dbReference type="SUPFAM" id="SSF55874">
    <property type="entry name" value="ATPase domain of HSP90 chaperone/DNA topoisomerase II/histidine kinase"/>
    <property type="match status" value="1"/>
</dbReference>
<evidence type="ECO:0000256" key="15">
    <source>
        <dbReference type="ARBA" id="ARBA00030800"/>
    </source>
</evidence>
<comment type="subcellular location">
    <subcellularLocation>
        <location evidence="3">Cytoplasm</location>
    </subcellularLocation>
</comment>
<comment type="catalytic activity">
    <reaction evidence="1">
        <text>ATP + protein L-histidine = ADP + protein N-phospho-L-histidine.</text>
        <dbReference type="EC" id="2.7.13.3"/>
    </reaction>
</comment>
<dbReference type="GO" id="GO:0046872">
    <property type="term" value="F:metal ion binding"/>
    <property type="evidence" value="ECO:0007669"/>
    <property type="project" value="UniProtKB-KW"/>
</dbReference>
<evidence type="ECO:0000256" key="4">
    <source>
        <dbReference type="ARBA" id="ARBA00012438"/>
    </source>
</evidence>
<evidence type="ECO:0000256" key="2">
    <source>
        <dbReference type="ARBA" id="ARBA00001966"/>
    </source>
</evidence>
<dbReference type="GO" id="GO:0016020">
    <property type="term" value="C:membrane"/>
    <property type="evidence" value="ECO:0007669"/>
    <property type="project" value="InterPro"/>
</dbReference>
<evidence type="ECO:0000313" key="18">
    <source>
        <dbReference type="EMBL" id="GAF26711.1"/>
    </source>
</evidence>
<dbReference type="CDD" id="cd16917">
    <property type="entry name" value="HATPase_UhpB-NarQ-NarX-like"/>
    <property type="match status" value="1"/>
</dbReference>
<accession>A0A0S6UC74</accession>
<dbReference type="PANTHER" id="PTHR24421:SF55">
    <property type="entry name" value="SENSOR HISTIDINE KINASE YDFH"/>
    <property type="match status" value="1"/>
</dbReference>
<dbReference type="Gene3D" id="1.20.5.1930">
    <property type="match status" value="1"/>
</dbReference>
<feature type="coiled-coil region" evidence="16">
    <location>
        <begin position="122"/>
        <end position="177"/>
    </location>
</feature>
<evidence type="ECO:0000256" key="13">
    <source>
        <dbReference type="ARBA" id="ARBA00023014"/>
    </source>
</evidence>
<dbReference type="EC" id="2.7.13.3" evidence="4"/>
<dbReference type="PROSITE" id="PS50109">
    <property type="entry name" value="HIS_KIN"/>
    <property type="match status" value="1"/>
</dbReference>
<keyword evidence="12" id="KW-0902">Two-component regulatory system</keyword>
<reference evidence="18" key="1">
    <citation type="journal article" date="2014" name="Gene">
        <title>Genome-guided analysis of transformation efficiency and carbon dioxide assimilation by Moorella thermoacetica Y72.</title>
        <authorList>
            <person name="Tsukahara K."/>
            <person name="Kita A."/>
            <person name="Nakashimada Y."/>
            <person name="Hoshino T."/>
            <person name="Murakami K."/>
        </authorList>
    </citation>
    <scope>NUCLEOTIDE SEQUENCE [LARGE SCALE GENOMIC DNA]</scope>
    <source>
        <strain evidence="18">Y72</strain>
    </source>
</reference>
<keyword evidence="8" id="KW-0808">Transferase</keyword>
<evidence type="ECO:0000256" key="8">
    <source>
        <dbReference type="ARBA" id="ARBA00022679"/>
    </source>
</evidence>
<evidence type="ECO:0000256" key="6">
    <source>
        <dbReference type="ARBA" id="ARBA00022485"/>
    </source>
</evidence>
<dbReference type="Pfam" id="PF02518">
    <property type="entry name" value="HATPase_c"/>
    <property type="match status" value="1"/>
</dbReference>
<comment type="function">
    <text evidence="14">Member of the two-component regulatory system NreB/NreC involved in the control of dissimilatory nitrate/nitrite reduction in response to oxygen. NreB functions as a direct oxygen sensor histidine kinase which is autophosphorylated, in the absence of oxygen, probably at the conserved histidine residue, and transfers its phosphate group probably to a conserved aspartate residue of NreC. NreB/NreC activates the expression of the nitrate (narGHJI) and nitrite (nir) reductase operons, as well as the putative nitrate transporter gene narT.</text>
</comment>
<dbReference type="SMART" id="SM00387">
    <property type="entry name" value="HATPase_c"/>
    <property type="match status" value="1"/>
</dbReference>
<evidence type="ECO:0000256" key="16">
    <source>
        <dbReference type="SAM" id="Coils"/>
    </source>
</evidence>
<keyword evidence="6" id="KW-0004">4Fe-4S</keyword>
<dbReference type="InterPro" id="IPR008595">
    <property type="entry name" value="DegS"/>
</dbReference>